<dbReference type="Pfam" id="PF00018">
    <property type="entry name" value="SH3_1"/>
    <property type="match status" value="1"/>
</dbReference>
<feature type="compositionally biased region" description="Low complexity" evidence="6">
    <location>
        <begin position="394"/>
        <end position="404"/>
    </location>
</feature>
<dbReference type="EMBL" id="JANBPK010000713">
    <property type="protein sequence ID" value="KAJ2934637.1"/>
    <property type="molecule type" value="Genomic_DNA"/>
</dbReference>
<evidence type="ECO:0000256" key="5">
    <source>
        <dbReference type="PROSITE-ProRule" id="PRU00192"/>
    </source>
</evidence>
<dbReference type="InterPro" id="IPR036028">
    <property type="entry name" value="SH3-like_dom_sf"/>
</dbReference>
<evidence type="ECO:0000256" key="3">
    <source>
        <dbReference type="ARBA" id="ARBA00022490"/>
    </source>
</evidence>
<evidence type="ECO:0000313" key="9">
    <source>
        <dbReference type="EMBL" id="KAJ2934637.1"/>
    </source>
</evidence>
<dbReference type="PROSITE" id="PS51021">
    <property type="entry name" value="BAR"/>
    <property type="match status" value="1"/>
</dbReference>
<feature type="compositionally biased region" description="Basic and acidic residues" evidence="6">
    <location>
        <begin position="584"/>
        <end position="606"/>
    </location>
</feature>
<protein>
    <recommendedName>
        <fullName evidence="11">BAR-domain-containing protein</fullName>
    </recommendedName>
</protein>
<dbReference type="Proteomes" id="UP001140091">
    <property type="component" value="Unassembled WGS sequence"/>
</dbReference>
<accession>A0A9W8JHG7</accession>
<keyword evidence="2 5" id="KW-0728">SH3 domain</keyword>
<dbReference type="Gene3D" id="1.20.1270.60">
    <property type="entry name" value="Arfaptin homology (AH) domain/BAR domain"/>
    <property type="match status" value="1"/>
</dbReference>
<evidence type="ECO:0008006" key="11">
    <source>
        <dbReference type="Google" id="ProtNLM"/>
    </source>
</evidence>
<dbReference type="GO" id="GO:0006897">
    <property type="term" value="P:endocytosis"/>
    <property type="evidence" value="ECO:0007669"/>
    <property type="project" value="InterPro"/>
</dbReference>
<dbReference type="PROSITE" id="PS50002">
    <property type="entry name" value="SH3"/>
    <property type="match status" value="1"/>
</dbReference>
<keyword evidence="3" id="KW-0963">Cytoplasm</keyword>
<reference evidence="9" key="1">
    <citation type="submission" date="2022-06" db="EMBL/GenBank/DDBJ databases">
        <title>Genome Sequence of Candolleomyces eurysporus.</title>
        <authorList>
            <person name="Buettner E."/>
        </authorList>
    </citation>
    <scope>NUCLEOTIDE SEQUENCE</scope>
    <source>
        <strain evidence="9">VTCC 930004</strain>
    </source>
</reference>
<evidence type="ECO:0000259" key="7">
    <source>
        <dbReference type="PROSITE" id="PS50002"/>
    </source>
</evidence>
<feature type="compositionally biased region" description="Basic and acidic residues" evidence="6">
    <location>
        <begin position="322"/>
        <end position="342"/>
    </location>
</feature>
<sequence>MAGRQLGKLRQWAGEVIASKDKPVVADEFRDLENDIELRKEGANRLYDACEAYHHALSKKVHSEAVGDADKFLPIDALGIVMISHGEQFADDSMFGNSLIKLGRAHSKVAMLQEAYALTFKDTFIASIERFRGEIKEYEALRKKLDSRRSVLESATTKYEKTRNSKKEKDKREAEDEMERAQQRYDETIEDMRAHMHALQEHEIQQERELSAFLDIEMNFAHQTLEVLQEVRAEWTASGSGSRRSLTRRTSEGRSKTSRTPSIPRAIPASMSAAIADSSDDEEISRPPSRNSRKHRKSDSAGSAGPSRPSSRLSRRRAHSSTKSEDNGRPKDKEKEKEEKPRRLSVAGWASSAVDSFSRGKKSKDVDSFATLDDGPDTEDAPRRSPDTPNASPLKRSNSFLSRRSSSKKNKSKESLGTSSPVVPGRILKPPSLQDKKVVKALYDFNGSADELTFKAGTEIKVLNEVVDGWWMGEVDGKKGLFPTSYVSAGGSPPNPALPPRPYRADEPKPELGIEVRVPNGSSQVNKDDGYLTSDLDEIEYGRQPLSHSRSPFYTGFNDGASDTHDDTDTEHQSLPALPAKPRRFSDDLDMYMDREKEKEKEKEKMNSSTPKMKSKMLSSFSSSSSSSQHRDGDNANQPLLSRSQSEGPPSPVRDAPFIQRKAAPPPPPPRRPQVNQQPPVPAIPERRLGPTSRTNTLSKSGSGSGSGFGSGSLFGFAGVGGTGGGSQANNSSTDSMQSFNNNVVLTPSSSLSNSSHGHGGGPGVEYDVSPFESAAELSHFTTTGNTASAGASTGCGKFNQNPFHPKGMCSNCGKFHS</sequence>
<comment type="subcellular location">
    <subcellularLocation>
        <location evidence="1">Cytoplasm</location>
        <location evidence="1">Cytoskeleton</location>
    </subcellularLocation>
</comment>
<feature type="compositionally biased region" description="Low complexity" evidence="6">
    <location>
        <begin position="741"/>
        <end position="757"/>
    </location>
</feature>
<dbReference type="Pfam" id="PF03114">
    <property type="entry name" value="BAR"/>
    <property type="match status" value="1"/>
</dbReference>
<keyword evidence="4" id="KW-0206">Cytoskeleton</keyword>
<evidence type="ECO:0000256" key="6">
    <source>
        <dbReference type="SAM" id="MobiDB-lite"/>
    </source>
</evidence>
<evidence type="ECO:0000259" key="8">
    <source>
        <dbReference type="PROSITE" id="PS51021"/>
    </source>
</evidence>
<dbReference type="GO" id="GO:0015629">
    <property type="term" value="C:actin cytoskeleton"/>
    <property type="evidence" value="ECO:0007669"/>
    <property type="project" value="TreeGrafter"/>
</dbReference>
<dbReference type="CDD" id="cd07593">
    <property type="entry name" value="BAR_MUG137_fungi"/>
    <property type="match status" value="1"/>
</dbReference>
<evidence type="ECO:0000313" key="10">
    <source>
        <dbReference type="Proteomes" id="UP001140091"/>
    </source>
</evidence>
<feature type="compositionally biased region" description="Gly residues" evidence="6">
    <location>
        <begin position="703"/>
        <end position="727"/>
    </location>
</feature>
<proteinExistence type="predicted"/>
<evidence type="ECO:0000256" key="1">
    <source>
        <dbReference type="ARBA" id="ARBA00004245"/>
    </source>
</evidence>
<dbReference type="PRINTS" id="PR00452">
    <property type="entry name" value="SH3DOMAIN"/>
</dbReference>
<dbReference type="GO" id="GO:0051666">
    <property type="term" value="P:actin cortical patch localization"/>
    <property type="evidence" value="ECO:0007669"/>
    <property type="project" value="InterPro"/>
</dbReference>
<feature type="compositionally biased region" description="Pro residues" evidence="6">
    <location>
        <begin position="493"/>
        <end position="502"/>
    </location>
</feature>
<feature type="compositionally biased region" description="Low complexity" evidence="6">
    <location>
        <begin position="619"/>
        <end position="628"/>
    </location>
</feature>
<feature type="compositionally biased region" description="Basic and acidic residues" evidence="6">
    <location>
        <begin position="562"/>
        <end position="572"/>
    </location>
</feature>
<feature type="compositionally biased region" description="Polar residues" evidence="6">
    <location>
        <begin position="635"/>
        <end position="648"/>
    </location>
</feature>
<keyword evidence="10" id="KW-1185">Reference proteome</keyword>
<dbReference type="SUPFAM" id="SSF50044">
    <property type="entry name" value="SH3-domain"/>
    <property type="match status" value="1"/>
</dbReference>
<feature type="compositionally biased region" description="Basic and acidic residues" evidence="6">
    <location>
        <begin position="503"/>
        <end position="514"/>
    </location>
</feature>
<feature type="non-terminal residue" evidence="9">
    <location>
        <position position="1"/>
    </location>
</feature>
<dbReference type="PANTHER" id="PTHR47174">
    <property type="entry name" value="BRIDGING INTEGRATOR 3"/>
    <property type="match status" value="1"/>
</dbReference>
<gene>
    <name evidence="9" type="ORF">H1R20_g2463</name>
</gene>
<dbReference type="InterPro" id="IPR027267">
    <property type="entry name" value="AH/BAR_dom_sf"/>
</dbReference>
<feature type="compositionally biased region" description="Low complexity" evidence="6">
    <location>
        <begin position="261"/>
        <end position="277"/>
    </location>
</feature>
<dbReference type="OrthoDB" id="10263741at2759"/>
<feature type="domain" description="SH3" evidence="7">
    <location>
        <begin position="434"/>
        <end position="492"/>
    </location>
</feature>
<feature type="compositionally biased region" description="Low complexity" evidence="6">
    <location>
        <begin position="300"/>
        <end position="312"/>
    </location>
</feature>
<comment type="caution">
    <text evidence="9">The sequence shown here is derived from an EMBL/GenBank/DDBJ whole genome shotgun (WGS) entry which is preliminary data.</text>
</comment>
<evidence type="ECO:0000256" key="2">
    <source>
        <dbReference type="ARBA" id="ARBA00022443"/>
    </source>
</evidence>
<dbReference type="CDD" id="cd00174">
    <property type="entry name" value="SH3"/>
    <property type="match status" value="1"/>
</dbReference>
<dbReference type="SMART" id="SM00326">
    <property type="entry name" value="SH3"/>
    <property type="match status" value="1"/>
</dbReference>
<dbReference type="InterPro" id="IPR001452">
    <property type="entry name" value="SH3_domain"/>
</dbReference>
<dbReference type="SUPFAM" id="SSF103657">
    <property type="entry name" value="BAR/IMD domain-like"/>
    <property type="match status" value="1"/>
</dbReference>
<dbReference type="InterPro" id="IPR004148">
    <property type="entry name" value="BAR_dom"/>
</dbReference>
<name>A0A9W8JHG7_9AGAR</name>
<dbReference type="Gene3D" id="2.30.30.40">
    <property type="entry name" value="SH3 Domains"/>
    <property type="match status" value="1"/>
</dbReference>
<dbReference type="PANTHER" id="PTHR47174:SF3">
    <property type="entry name" value="BRIDGING INTEGRATOR 3"/>
    <property type="match status" value="1"/>
</dbReference>
<feature type="domain" description="BAR" evidence="8">
    <location>
        <begin position="14"/>
        <end position="244"/>
    </location>
</feature>
<feature type="region of interest" description="Disordered" evidence="6">
    <location>
        <begin position="153"/>
        <end position="181"/>
    </location>
</feature>
<dbReference type="GO" id="GO:0005737">
    <property type="term" value="C:cytoplasm"/>
    <property type="evidence" value="ECO:0007669"/>
    <property type="project" value="InterPro"/>
</dbReference>
<dbReference type="InterPro" id="IPR046982">
    <property type="entry name" value="BIN3/RVS161-like"/>
</dbReference>
<dbReference type="SMART" id="SM00721">
    <property type="entry name" value="BAR"/>
    <property type="match status" value="1"/>
</dbReference>
<feature type="region of interest" description="Disordered" evidence="6">
    <location>
        <begin position="235"/>
        <end position="431"/>
    </location>
</feature>
<dbReference type="AlphaFoldDB" id="A0A9W8JHG7"/>
<organism evidence="9 10">
    <name type="scientific">Candolleomyces eurysporus</name>
    <dbReference type="NCBI Taxonomy" id="2828524"/>
    <lineage>
        <taxon>Eukaryota</taxon>
        <taxon>Fungi</taxon>
        <taxon>Dikarya</taxon>
        <taxon>Basidiomycota</taxon>
        <taxon>Agaricomycotina</taxon>
        <taxon>Agaricomycetes</taxon>
        <taxon>Agaricomycetidae</taxon>
        <taxon>Agaricales</taxon>
        <taxon>Agaricineae</taxon>
        <taxon>Psathyrellaceae</taxon>
        <taxon>Candolleomyces</taxon>
    </lineage>
</organism>
<feature type="compositionally biased region" description="Basic and acidic residues" evidence="6">
    <location>
        <begin position="158"/>
        <end position="181"/>
    </location>
</feature>
<evidence type="ECO:0000256" key="4">
    <source>
        <dbReference type="ARBA" id="ARBA00023212"/>
    </source>
</evidence>
<feature type="compositionally biased region" description="Polar residues" evidence="6">
    <location>
        <begin position="728"/>
        <end position="740"/>
    </location>
</feature>
<feature type="region of interest" description="Disordered" evidence="6">
    <location>
        <begin position="486"/>
        <end position="769"/>
    </location>
</feature>